<organism evidence="21 22">
    <name type="scientific">Strongylocentrotus purpuratus</name>
    <name type="common">Purple sea urchin</name>
    <dbReference type="NCBI Taxonomy" id="7668"/>
    <lineage>
        <taxon>Eukaryota</taxon>
        <taxon>Metazoa</taxon>
        <taxon>Echinodermata</taxon>
        <taxon>Eleutherozoa</taxon>
        <taxon>Echinozoa</taxon>
        <taxon>Echinoidea</taxon>
        <taxon>Euechinoidea</taxon>
        <taxon>Echinacea</taxon>
        <taxon>Camarodonta</taxon>
        <taxon>Echinidea</taxon>
        <taxon>Strongylocentrotidae</taxon>
        <taxon>Strongylocentrotus</taxon>
    </lineage>
</organism>
<evidence type="ECO:0000313" key="22">
    <source>
        <dbReference type="Proteomes" id="UP000007110"/>
    </source>
</evidence>
<keyword evidence="13" id="KW-0472">Membrane</keyword>
<evidence type="ECO:0000256" key="14">
    <source>
        <dbReference type="ARBA" id="ARBA00023157"/>
    </source>
</evidence>
<dbReference type="RefSeq" id="XP_030851529.1">
    <property type="nucleotide sequence ID" value="XM_030995669.1"/>
</dbReference>
<evidence type="ECO:0000256" key="6">
    <source>
        <dbReference type="ARBA" id="ARBA00022679"/>
    </source>
</evidence>
<dbReference type="GO" id="GO:0030145">
    <property type="term" value="F:manganese ion binding"/>
    <property type="evidence" value="ECO:0007669"/>
    <property type="project" value="UniProtKB-UniRule"/>
</dbReference>
<keyword evidence="14" id="KW-1015">Disulfide bond</keyword>
<evidence type="ECO:0000256" key="7">
    <source>
        <dbReference type="ARBA" id="ARBA00022692"/>
    </source>
</evidence>
<dbReference type="EC" id="2.4.1.-" evidence="18"/>
<keyword evidence="10 18" id="KW-0735">Signal-anchor</keyword>
<sequence length="622" mass="70939">MVLLAVLLVTVLINILFIADTGRKLREAQMEAAGGDGEALEKGDARETKDGGRDILDTIPQELEIEVLSSGNKVAISVGGTPILEDDEKDKGRGIHCIVLNQATGSIMARKVFDTYIGHEDEAMVLFLNMVSDGRIIILAIKDEGTFQMKEQAKRMLKNLGSVKASDLGWRDTWAFITQKKNRHGQAFAEQLHKAPDLSSWGSPVLLKATVPLSSKEESECQWPETEANIRRREFCARVEGYGSLCSCEDPAPIEMNPEQLINNRVFNVPVIVVASNRPNYLYRMLSTLLSAQGVNPEMIVVFIDGYFEEPLEVVKLFGLKGIQHTPLGVKNARISQHYKASLTATFNMFPRAQYAIMLEEDLDVSEDFFSYFSQTLPILEEDSTVLCVSAWNDQGYEHTSNDPSLLYRIETMPGLGWMLRRSLYKNELEAKWPTPEKLWDWDMWLRLPENMQGRECIIPDVSRTYHFGAKGVNMNSYFQDLYFKKRAFNALPHAKLKDVGKMTQDNYEKEMHRQISQAKVLDHRLSPCDEAFIPETPNGGETYVMYIRMYNDRDFDTWLSTAKCFHIWDLDARGFHKALWRLFMKKNHIFIVGVPASPYSKYKPTDVEPIFIEQKKEGKGR</sequence>
<comment type="similarity">
    <text evidence="3 18">Belongs to the glycosyltransferase 13 family.</text>
</comment>
<dbReference type="GO" id="GO:0047223">
    <property type="term" value="F:beta-1,3-galactosyl-O-glycosyl-glycoprotein beta-1,3-N-acetylglucosaminyltransferase activity"/>
    <property type="evidence" value="ECO:0000318"/>
    <property type="project" value="GO_Central"/>
</dbReference>
<evidence type="ECO:0000256" key="2">
    <source>
        <dbReference type="ARBA" id="ARBA00004922"/>
    </source>
</evidence>
<dbReference type="AlphaFoldDB" id="A0A7M7T3P6"/>
<evidence type="ECO:0000256" key="11">
    <source>
        <dbReference type="ARBA" id="ARBA00022989"/>
    </source>
</evidence>
<keyword evidence="6" id="KW-0808">Transferase</keyword>
<keyword evidence="5 18" id="KW-0328">Glycosyltransferase</keyword>
<dbReference type="InParanoid" id="A0A7M7T3P6"/>
<evidence type="ECO:0000256" key="12">
    <source>
        <dbReference type="ARBA" id="ARBA00023034"/>
    </source>
</evidence>
<evidence type="ECO:0000256" key="15">
    <source>
        <dbReference type="ARBA" id="ARBA00023211"/>
    </source>
</evidence>
<dbReference type="Pfam" id="PF03071">
    <property type="entry name" value="GNT-I"/>
    <property type="match status" value="1"/>
</dbReference>
<dbReference type="KEGG" id="spu:763491"/>
<protein>
    <recommendedName>
        <fullName evidence="18">Protein O-linked-mannose beta-1,2-N-acetylglucosaminyltransferase</fullName>
        <shortName evidence="18">POMGnT1</shortName>
        <ecNumber evidence="18">2.4.1.-</ecNumber>
    </recommendedName>
</protein>
<evidence type="ECO:0000256" key="18">
    <source>
        <dbReference type="RuleBase" id="RU368119"/>
    </source>
</evidence>
<feature type="chain" id="PRO_5029589967" description="Protein O-linked-mannose beta-1,2-N-acetylglucosaminyltransferase" evidence="19">
    <location>
        <begin position="22"/>
        <end position="622"/>
    </location>
</feature>
<comment type="catalytic activity">
    <reaction evidence="17 18">
        <text>3-O-(alpha-D-mannosyl)-L-threonyl-[protein] + UDP-N-acetyl-alpha-D-glucosamine = 3-O-(N-acetyl-beta-D-glucosaminyl-(1-&gt;2)-alpha-D-mannosyl)-L-threonyl-[protein] + UDP + H(+)</text>
        <dbReference type="Rhea" id="RHEA:54128"/>
        <dbReference type="Rhea" id="RHEA-COMP:13547"/>
        <dbReference type="Rhea" id="RHEA-COMP:13802"/>
        <dbReference type="ChEBI" id="CHEBI:15378"/>
        <dbReference type="ChEBI" id="CHEBI:57705"/>
        <dbReference type="ChEBI" id="CHEBI:58223"/>
        <dbReference type="ChEBI" id="CHEBI:137323"/>
        <dbReference type="ChEBI" id="CHEBI:138067"/>
    </reaction>
</comment>
<feature type="signal peptide" evidence="19">
    <location>
        <begin position="1"/>
        <end position="21"/>
    </location>
</feature>
<keyword evidence="12 18" id="KW-0333">Golgi apparatus</keyword>
<keyword evidence="19" id="KW-0732">Signal</keyword>
<comment type="cofactor">
    <cofactor evidence="18">
        <name>Mn(2+)</name>
        <dbReference type="ChEBI" id="CHEBI:29035"/>
    </cofactor>
    <text evidence="18">The manganese ion interacts primarily with the substrate UDP-N-acetylglucosamine.</text>
</comment>
<feature type="domain" description="ILEI/PANDER" evidence="20">
    <location>
        <begin position="93"/>
        <end position="180"/>
    </location>
</feature>
<keyword evidence="8 18" id="KW-0479">Metal-binding</keyword>
<evidence type="ECO:0000256" key="10">
    <source>
        <dbReference type="ARBA" id="ARBA00022968"/>
    </source>
</evidence>
<evidence type="ECO:0000313" key="21">
    <source>
        <dbReference type="EnsemblMetazoa" id="XP_030851529"/>
    </source>
</evidence>
<reference evidence="21" key="2">
    <citation type="submission" date="2021-01" db="UniProtKB">
        <authorList>
            <consortium name="EnsemblMetazoa"/>
        </authorList>
    </citation>
    <scope>IDENTIFICATION</scope>
</reference>
<accession>A0A7M7T3P6</accession>
<proteinExistence type="inferred from homology"/>
<evidence type="ECO:0000256" key="19">
    <source>
        <dbReference type="SAM" id="SignalP"/>
    </source>
</evidence>
<evidence type="ECO:0000256" key="4">
    <source>
        <dbReference type="ARBA" id="ARBA00022553"/>
    </source>
</evidence>
<dbReference type="GeneID" id="763491"/>
<dbReference type="PANTHER" id="PTHR46396">
    <property type="entry name" value="PROTEIN O-LINKED-MANNOSE BETA-1,2-N-ACETYLGLUCOSAMINYLTRANSFERASE 1"/>
    <property type="match status" value="1"/>
</dbReference>
<keyword evidence="15 18" id="KW-0464">Manganese</keyword>
<comment type="function">
    <text evidence="18">Participates in O-mannosyl glycosylation by catalyzing the addition of N-acetylglucosamine to O-linked mannose on glycoproteins. Catalyzes the synthesis of the GlcNAc(beta1-2)Man(alpha1-)O-Ser/Thr moiety on alpha-dystroglycan and other O-mannosylated proteins, providing the necessary basis for the addition of further carbohydrate moieties. Is specific for alpha linked terminal mannose.</text>
</comment>
<dbReference type="CDD" id="cd13937">
    <property type="entry name" value="PANDER_GnT-1_2_like"/>
    <property type="match status" value="1"/>
</dbReference>
<dbReference type="OrthoDB" id="440755at2759"/>
<dbReference type="SUPFAM" id="SSF53448">
    <property type="entry name" value="Nucleotide-diphospho-sugar transferases"/>
    <property type="match status" value="1"/>
</dbReference>
<comment type="pathway">
    <text evidence="2 18">Protein modification; protein glycosylation.</text>
</comment>
<evidence type="ECO:0000256" key="3">
    <source>
        <dbReference type="ARBA" id="ARBA00006492"/>
    </source>
</evidence>
<dbReference type="PANTHER" id="PTHR46396:SF1">
    <property type="entry name" value="PROTEIN O-LINKED-MANNOSE BETA-1,2-N-ACETYLGLUCOSAMINYLTRANSFERASE 1"/>
    <property type="match status" value="1"/>
</dbReference>
<evidence type="ECO:0000256" key="5">
    <source>
        <dbReference type="ARBA" id="ARBA00022676"/>
    </source>
</evidence>
<dbReference type="CTD" id="55624"/>
<evidence type="ECO:0000256" key="17">
    <source>
        <dbReference type="ARBA" id="ARBA00049045"/>
    </source>
</evidence>
<keyword evidence="7" id="KW-0812">Transmembrane</keyword>
<reference evidence="22" key="1">
    <citation type="submission" date="2015-02" db="EMBL/GenBank/DDBJ databases">
        <title>Genome sequencing for Strongylocentrotus purpuratus.</title>
        <authorList>
            <person name="Murali S."/>
            <person name="Liu Y."/>
            <person name="Vee V."/>
            <person name="English A."/>
            <person name="Wang M."/>
            <person name="Skinner E."/>
            <person name="Han Y."/>
            <person name="Muzny D.M."/>
            <person name="Worley K.C."/>
            <person name="Gibbs R.A."/>
        </authorList>
    </citation>
    <scope>NUCLEOTIDE SEQUENCE</scope>
</reference>
<evidence type="ECO:0000259" key="20">
    <source>
        <dbReference type="Pfam" id="PF15711"/>
    </source>
</evidence>
<evidence type="ECO:0000256" key="9">
    <source>
        <dbReference type="ARBA" id="ARBA00022734"/>
    </source>
</evidence>
<dbReference type="GO" id="GO:0000139">
    <property type="term" value="C:Golgi membrane"/>
    <property type="evidence" value="ECO:0000318"/>
    <property type="project" value="GO_Central"/>
</dbReference>
<name>A0A7M7T3P6_STRPU</name>
<dbReference type="InterPro" id="IPR004139">
    <property type="entry name" value="Glyco_trans_13"/>
</dbReference>
<dbReference type="FunCoup" id="A0A7M7T3P6">
    <property type="interactions" value="642"/>
</dbReference>
<comment type="domain">
    <text evidence="18">The stem domain mediates specific interaction with beta-linked N-acetylglucosamine moieties of O-glycosylated proteins. It also interacts with its product, N-acetyl-beta-D-glucosaminyl-(1-&gt;2)-O-alpha-D-mannosylprotein.</text>
</comment>
<dbReference type="FunFam" id="3.90.550.10:FF:000038">
    <property type="entry name" value="protein O-linked-mannose beta-1,2-N-acetylglucosaminyltransferase 1 isoform X1"/>
    <property type="match status" value="1"/>
</dbReference>
<dbReference type="InterPro" id="IPR052463">
    <property type="entry name" value="O-linked_mannose_GnT"/>
</dbReference>
<dbReference type="EnsemblMetazoa" id="XM_030995669">
    <property type="protein sequence ID" value="XP_030851529"/>
    <property type="gene ID" value="LOC763491"/>
</dbReference>
<dbReference type="Proteomes" id="UP000007110">
    <property type="component" value="Unassembled WGS sequence"/>
</dbReference>
<evidence type="ECO:0000256" key="1">
    <source>
        <dbReference type="ARBA" id="ARBA00004323"/>
    </source>
</evidence>
<dbReference type="GO" id="GO:0030246">
    <property type="term" value="F:carbohydrate binding"/>
    <property type="evidence" value="ECO:0007669"/>
    <property type="project" value="UniProtKB-KW"/>
</dbReference>
<evidence type="ECO:0000256" key="8">
    <source>
        <dbReference type="ARBA" id="ARBA00022723"/>
    </source>
</evidence>
<evidence type="ECO:0000256" key="13">
    <source>
        <dbReference type="ARBA" id="ARBA00023136"/>
    </source>
</evidence>
<dbReference type="PROSITE" id="PS52031">
    <property type="entry name" value="GG_LECTIN"/>
    <property type="match status" value="1"/>
</dbReference>
<keyword evidence="9" id="KW-0430">Lectin</keyword>
<dbReference type="InterPro" id="IPR039474">
    <property type="entry name" value="POMGNT1_PANDER-like"/>
</dbReference>
<keyword evidence="4" id="KW-0597">Phosphoprotein</keyword>
<comment type="subunit">
    <text evidence="16">Interacts with DAG1 (via O-linked mannose moiety). Interacts (via transmembrane domain) with FKTN; the interaction is direct and is required for normal location in Golgi membranes.</text>
</comment>
<dbReference type="InterPro" id="IPR039477">
    <property type="entry name" value="ILEI/PANDER_dom"/>
</dbReference>
<keyword evidence="11" id="KW-1133">Transmembrane helix</keyword>
<dbReference type="InterPro" id="IPR029044">
    <property type="entry name" value="Nucleotide-diphossugar_trans"/>
</dbReference>
<dbReference type="UniPathway" id="UPA00378"/>
<dbReference type="GO" id="GO:0016266">
    <property type="term" value="P:protein O-linked glycosylation via N-acetyl-galactosamine"/>
    <property type="evidence" value="ECO:0000318"/>
    <property type="project" value="GO_Central"/>
</dbReference>
<dbReference type="Gene3D" id="3.90.550.10">
    <property type="entry name" value="Spore Coat Polysaccharide Biosynthesis Protein SpsA, Chain A"/>
    <property type="match status" value="1"/>
</dbReference>
<comment type="subcellular location">
    <subcellularLocation>
        <location evidence="1 18">Golgi apparatus membrane</location>
        <topology evidence="1 18">Single-pass type II membrane protein</topology>
    </subcellularLocation>
</comment>
<evidence type="ECO:0000256" key="16">
    <source>
        <dbReference type="ARBA" id="ARBA00046887"/>
    </source>
</evidence>
<dbReference type="OMA" id="NYETEIH"/>
<dbReference type="Pfam" id="PF15711">
    <property type="entry name" value="ILEI"/>
    <property type="match status" value="1"/>
</dbReference>
<keyword evidence="22" id="KW-1185">Reference proteome</keyword>